<evidence type="ECO:0000313" key="2">
    <source>
        <dbReference type="Proteomes" id="UP000799302"/>
    </source>
</evidence>
<dbReference type="Proteomes" id="UP000799302">
    <property type="component" value="Unassembled WGS sequence"/>
</dbReference>
<protein>
    <submittedName>
        <fullName evidence="1">Uncharacterized protein</fullName>
    </submittedName>
</protein>
<organism evidence="1 2">
    <name type="scientific">Microthyrium microscopicum</name>
    <dbReference type="NCBI Taxonomy" id="703497"/>
    <lineage>
        <taxon>Eukaryota</taxon>
        <taxon>Fungi</taxon>
        <taxon>Dikarya</taxon>
        <taxon>Ascomycota</taxon>
        <taxon>Pezizomycotina</taxon>
        <taxon>Dothideomycetes</taxon>
        <taxon>Dothideomycetes incertae sedis</taxon>
        <taxon>Microthyriales</taxon>
        <taxon>Microthyriaceae</taxon>
        <taxon>Microthyrium</taxon>
    </lineage>
</organism>
<keyword evidence="2" id="KW-1185">Reference proteome</keyword>
<name>A0A6A6UDZ5_9PEZI</name>
<accession>A0A6A6UDZ5</accession>
<sequence length="379" mass="42947">MWIRDDNLPHNSMVQPLLFDPTHYANSSISPSPDRFYGLDPNTVDYKSITSALNDMNVTTPLAEAIIHSGHFCIRCRMLMEFWRSTDFHLIRRTRDEFKISRPRYINKEPCICKGIFFEVEMRRLCRMQLMYADLHDEDTKLHWILKLGAVYGKSYLTIVAADGDNASHGVLALQTPSQRPPQSSAQFGPRVFVELEHSETRKKQFEDSTYNSLCLDSPALATRESVDEARGLCQLERVRLDWHDCTSVLAQAMHPGQFGEAIVGSQKNTEQSDENTFITLKYLSEYVLGFCAFVVALHLAPDSLVERRKGSDWPALPYKRHEYPSLNPQLARFDVVDGAGELCGTVLLHTQIEGSMGNVLDLILTSGTISIPKSRFPS</sequence>
<reference evidence="1" key="1">
    <citation type="journal article" date="2020" name="Stud. Mycol.">
        <title>101 Dothideomycetes genomes: a test case for predicting lifestyles and emergence of pathogens.</title>
        <authorList>
            <person name="Haridas S."/>
            <person name="Albert R."/>
            <person name="Binder M."/>
            <person name="Bloem J."/>
            <person name="Labutti K."/>
            <person name="Salamov A."/>
            <person name="Andreopoulos B."/>
            <person name="Baker S."/>
            <person name="Barry K."/>
            <person name="Bills G."/>
            <person name="Bluhm B."/>
            <person name="Cannon C."/>
            <person name="Castanera R."/>
            <person name="Culley D."/>
            <person name="Daum C."/>
            <person name="Ezra D."/>
            <person name="Gonzalez J."/>
            <person name="Henrissat B."/>
            <person name="Kuo A."/>
            <person name="Liang C."/>
            <person name="Lipzen A."/>
            <person name="Lutzoni F."/>
            <person name="Magnuson J."/>
            <person name="Mondo S."/>
            <person name="Nolan M."/>
            <person name="Ohm R."/>
            <person name="Pangilinan J."/>
            <person name="Park H.-J."/>
            <person name="Ramirez L."/>
            <person name="Alfaro M."/>
            <person name="Sun H."/>
            <person name="Tritt A."/>
            <person name="Yoshinaga Y."/>
            <person name="Zwiers L.-H."/>
            <person name="Turgeon B."/>
            <person name="Goodwin S."/>
            <person name="Spatafora J."/>
            <person name="Crous P."/>
            <person name="Grigoriev I."/>
        </authorList>
    </citation>
    <scope>NUCLEOTIDE SEQUENCE</scope>
    <source>
        <strain evidence="1">CBS 115976</strain>
    </source>
</reference>
<dbReference type="EMBL" id="MU004234">
    <property type="protein sequence ID" value="KAF2669771.1"/>
    <property type="molecule type" value="Genomic_DNA"/>
</dbReference>
<evidence type="ECO:0000313" key="1">
    <source>
        <dbReference type="EMBL" id="KAF2669771.1"/>
    </source>
</evidence>
<gene>
    <name evidence="1" type="ORF">BT63DRAFT_478027</name>
</gene>
<proteinExistence type="predicted"/>
<dbReference type="AlphaFoldDB" id="A0A6A6UDZ5"/>